<gene>
    <name evidence="3" type="primary">CRADD</name>
    <name evidence="3" type="ORF">BLAG_LOCUS19636</name>
</gene>
<dbReference type="InterPro" id="IPR011029">
    <property type="entry name" value="DEATH-like_dom_sf"/>
</dbReference>
<feature type="domain" description="CARD" evidence="2">
    <location>
        <begin position="1"/>
        <end position="90"/>
    </location>
</feature>
<dbReference type="GO" id="GO:0007165">
    <property type="term" value="P:signal transduction"/>
    <property type="evidence" value="ECO:0007669"/>
    <property type="project" value="InterPro"/>
</dbReference>
<evidence type="ECO:0000313" key="3">
    <source>
        <dbReference type="EMBL" id="CAH1265751.1"/>
    </source>
</evidence>
<dbReference type="Proteomes" id="UP000838412">
    <property type="component" value="Chromosome 5"/>
</dbReference>
<dbReference type="SMART" id="SM00005">
    <property type="entry name" value="DEATH"/>
    <property type="match status" value="1"/>
</dbReference>
<dbReference type="PANTHER" id="PTHR15034">
    <property type="entry name" value="DEATH DOMAIN-CONTAINING PROTEIN CRADD"/>
    <property type="match status" value="1"/>
</dbReference>
<dbReference type="OrthoDB" id="10024774at2759"/>
<dbReference type="SMART" id="SM00114">
    <property type="entry name" value="CARD"/>
    <property type="match status" value="1"/>
</dbReference>
<evidence type="ECO:0000313" key="4">
    <source>
        <dbReference type="Proteomes" id="UP000838412"/>
    </source>
</evidence>
<evidence type="ECO:0000259" key="1">
    <source>
        <dbReference type="PROSITE" id="PS50017"/>
    </source>
</evidence>
<proteinExistence type="predicted"/>
<reference evidence="3" key="1">
    <citation type="submission" date="2022-01" db="EMBL/GenBank/DDBJ databases">
        <authorList>
            <person name="Braso-Vives M."/>
        </authorList>
    </citation>
    <scope>NUCLEOTIDE SEQUENCE</scope>
</reference>
<keyword evidence="4" id="KW-1185">Reference proteome</keyword>
<dbReference type="Pfam" id="PF00531">
    <property type="entry name" value="Death"/>
    <property type="match status" value="1"/>
</dbReference>
<dbReference type="CDD" id="cd01671">
    <property type="entry name" value="CARD"/>
    <property type="match status" value="1"/>
</dbReference>
<dbReference type="Pfam" id="PF00619">
    <property type="entry name" value="CARD"/>
    <property type="match status" value="1"/>
</dbReference>
<dbReference type="InterPro" id="IPR001315">
    <property type="entry name" value="CARD"/>
</dbReference>
<dbReference type="SUPFAM" id="SSF47986">
    <property type="entry name" value="DEATH domain"/>
    <property type="match status" value="2"/>
</dbReference>
<dbReference type="PROSITE" id="PS50209">
    <property type="entry name" value="CARD"/>
    <property type="match status" value="1"/>
</dbReference>
<evidence type="ECO:0000259" key="2">
    <source>
        <dbReference type="PROSITE" id="PS50209"/>
    </source>
</evidence>
<dbReference type="EMBL" id="OV696690">
    <property type="protein sequence ID" value="CAH1265751.1"/>
    <property type="molecule type" value="Genomic_DNA"/>
</dbReference>
<sequence>MEERHRKILKRKYKELTTDLRPDDVMDHLIQEDILDFNDLELVRAQPGTKLQVEKLLSILVSRGSSAFRVFLESLEDRYPWLYDDLKKEEECFRKQTSPGNDVYITPNDARYPLQETRSSLQQTSDPAEDDTRTVQTMPLTRCTEHMFVPPEVANKRVTEKQLNGLAGKLGLEWEDLAIHLDMKKAEVDRFKAENPFSMRSRVFSMLIAWKARQGTNATVRELVGKLEDYGIEQEKIRSIVK</sequence>
<dbReference type="InterPro" id="IPR037939">
    <property type="entry name" value="CRADD"/>
</dbReference>
<dbReference type="PANTHER" id="PTHR15034:SF5">
    <property type="entry name" value="DEATH DOMAIN-CONTAINING PROTEIN CRADD"/>
    <property type="match status" value="1"/>
</dbReference>
<dbReference type="Gene3D" id="1.10.533.10">
    <property type="entry name" value="Death Domain, Fas"/>
    <property type="match status" value="2"/>
</dbReference>
<feature type="domain" description="Death" evidence="1">
    <location>
        <begin position="159"/>
        <end position="231"/>
    </location>
</feature>
<dbReference type="GO" id="GO:0070513">
    <property type="term" value="F:death domain binding"/>
    <property type="evidence" value="ECO:0007669"/>
    <property type="project" value="InterPro"/>
</dbReference>
<dbReference type="GO" id="GO:0002020">
    <property type="term" value="F:protease binding"/>
    <property type="evidence" value="ECO:0007669"/>
    <property type="project" value="InterPro"/>
</dbReference>
<dbReference type="AlphaFoldDB" id="A0A8K0A360"/>
<name>A0A8K0A360_BRALA</name>
<protein>
    <submittedName>
        <fullName evidence="3">CRADD protein</fullName>
    </submittedName>
</protein>
<dbReference type="InterPro" id="IPR000488">
    <property type="entry name" value="Death_dom"/>
</dbReference>
<accession>A0A8K0A360</accession>
<dbReference type="PROSITE" id="PS50017">
    <property type="entry name" value="DEATH_DOMAIN"/>
    <property type="match status" value="1"/>
</dbReference>
<organism evidence="3 4">
    <name type="scientific">Branchiostoma lanceolatum</name>
    <name type="common">Common lancelet</name>
    <name type="synonym">Amphioxus lanceolatum</name>
    <dbReference type="NCBI Taxonomy" id="7740"/>
    <lineage>
        <taxon>Eukaryota</taxon>
        <taxon>Metazoa</taxon>
        <taxon>Chordata</taxon>
        <taxon>Cephalochordata</taxon>
        <taxon>Leptocardii</taxon>
        <taxon>Amphioxiformes</taxon>
        <taxon>Branchiostomatidae</taxon>
        <taxon>Branchiostoma</taxon>
    </lineage>
</organism>
<dbReference type="GO" id="GO:0042981">
    <property type="term" value="P:regulation of apoptotic process"/>
    <property type="evidence" value="ECO:0007669"/>
    <property type="project" value="InterPro"/>
</dbReference>